<dbReference type="EMBL" id="JAUSSW010000002">
    <property type="protein sequence ID" value="MDQ0101406.1"/>
    <property type="molecule type" value="Genomic_DNA"/>
</dbReference>
<dbReference type="InterPro" id="IPR016024">
    <property type="entry name" value="ARM-type_fold"/>
</dbReference>
<dbReference type="SUPFAM" id="SSF48371">
    <property type="entry name" value="ARM repeat"/>
    <property type="match status" value="1"/>
</dbReference>
<dbReference type="RefSeq" id="WP_064722264.1">
    <property type="nucleotide sequence ID" value="NZ_BDDW01000003.1"/>
</dbReference>
<reference evidence="1 2" key="1">
    <citation type="submission" date="2023-07" db="EMBL/GenBank/DDBJ databases">
        <title>Sorghum-associated microbial communities from plants grown in Nebraska, USA.</title>
        <authorList>
            <person name="Schachtman D."/>
        </authorList>
    </citation>
    <scope>NUCLEOTIDE SEQUENCE [LARGE SCALE GENOMIC DNA]</scope>
    <source>
        <strain evidence="1 2">CC523</strain>
    </source>
</reference>
<protein>
    <submittedName>
        <fullName evidence="1">3-methyladenine DNA glycosylase AlkD</fullName>
    </submittedName>
</protein>
<accession>A0ABT9TIE6</accession>
<gene>
    <name evidence="1" type="ORF">J2T10_001039</name>
</gene>
<dbReference type="CDD" id="cd07064">
    <property type="entry name" value="AlkD_like_1"/>
    <property type="match status" value="1"/>
</dbReference>
<comment type="caution">
    <text evidence="1">The sequence shown here is derived from an EMBL/GenBank/DDBJ whole genome shotgun (WGS) entry which is preliminary data.</text>
</comment>
<dbReference type="Gene3D" id="1.25.10.90">
    <property type="match status" value="1"/>
</dbReference>
<evidence type="ECO:0000313" key="1">
    <source>
        <dbReference type="EMBL" id="MDQ0101406.1"/>
    </source>
</evidence>
<dbReference type="InterPro" id="IPR014825">
    <property type="entry name" value="DNA_alkylation"/>
</dbReference>
<organism evidence="1 2">
    <name type="scientific">Paenarthrobacter nicotinovorans</name>
    <name type="common">Arthrobacter nicotinovorans</name>
    <dbReference type="NCBI Taxonomy" id="29320"/>
    <lineage>
        <taxon>Bacteria</taxon>
        <taxon>Bacillati</taxon>
        <taxon>Actinomycetota</taxon>
        <taxon>Actinomycetes</taxon>
        <taxon>Micrococcales</taxon>
        <taxon>Micrococcaceae</taxon>
        <taxon>Paenarthrobacter</taxon>
    </lineage>
</organism>
<evidence type="ECO:0000313" key="2">
    <source>
        <dbReference type="Proteomes" id="UP001244563"/>
    </source>
</evidence>
<name>A0ABT9TIE6_PAENI</name>
<dbReference type="Pfam" id="PF08713">
    <property type="entry name" value="DNA_alkylation"/>
    <property type="match status" value="1"/>
</dbReference>
<keyword evidence="2" id="KW-1185">Reference proteome</keyword>
<dbReference type="PANTHER" id="PTHR34070:SF1">
    <property type="entry name" value="DNA ALKYLATION REPAIR PROTEIN"/>
    <property type="match status" value="1"/>
</dbReference>
<dbReference type="Proteomes" id="UP001244563">
    <property type="component" value="Unassembled WGS sequence"/>
</dbReference>
<proteinExistence type="predicted"/>
<dbReference type="PANTHER" id="PTHR34070">
    <property type="entry name" value="ARMADILLO-TYPE FOLD"/>
    <property type="match status" value="1"/>
</dbReference>
<sequence>MSTTELVESIRLKLRSEADPERARGAQAYMKSEMPSYGVTVPGVRRIVKAAAKAFPPTSPEELRSAALTLWREAEAREERYAAIDLTGLRMVKEDLLMLPVYEEIIRTGAWWDLVDGVSHRICALLLAHRDTITPVLLRWAEDGDMWIRRAAITSQLGAKSATDRVLLAQAITANLADKEFFVRKAIGWALREFSKTDADWVRGFVQENAQALSPLSAREATRLLK</sequence>